<protein>
    <submittedName>
        <fullName evidence="3">CIA30 family protein</fullName>
    </submittedName>
</protein>
<proteinExistence type="inferred from homology"/>
<dbReference type="EMBL" id="MAAX01000078">
    <property type="protein sequence ID" value="OUS17523.1"/>
    <property type="molecule type" value="Genomic_DNA"/>
</dbReference>
<reference evidence="3 4" key="1">
    <citation type="journal article" date="2017" name="Proc. Natl. Acad. Sci. U.S.A.">
        <title>Simulation of Deepwater Horizon oil plume reveals substrate specialization within a complex community of hydrocarbon-degraders.</title>
        <authorList>
            <person name="Hu P."/>
            <person name="Dubinsky E.A."/>
            <person name="Probst A.J."/>
            <person name="Wang J."/>
            <person name="Sieber C.M.K."/>
            <person name="Tom L.M."/>
            <person name="Gardinali P."/>
            <person name="Banfield J.F."/>
            <person name="Atlas R.M."/>
            <person name="Andersen G.L."/>
        </authorList>
    </citation>
    <scope>NUCLEOTIDE SEQUENCE [LARGE SCALE GENOMIC DNA]</scope>
    <source>
        <strain evidence="3">35_9_T64</strain>
    </source>
</reference>
<dbReference type="Proteomes" id="UP000196102">
    <property type="component" value="Unassembled WGS sequence"/>
</dbReference>
<comment type="similarity">
    <text evidence="1">Belongs to the CIA30 family.</text>
</comment>
<dbReference type="RefSeq" id="WP_303686281.1">
    <property type="nucleotide sequence ID" value="NZ_CAJXYO010000041.1"/>
</dbReference>
<accession>A0A1Z8B4N8</accession>
<evidence type="ECO:0000313" key="4">
    <source>
        <dbReference type="Proteomes" id="UP000196102"/>
    </source>
</evidence>
<dbReference type="InterPro" id="IPR039131">
    <property type="entry name" value="NDUFAF1"/>
</dbReference>
<dbReference type="AlphaFoldDB" id="A0A1Z8B4N8"/>
<evidence type="ECO:0000259" key="2">
    <source>
        <dbReference type="Pfam" id="PF08547"/>
    </source>
</evidence>
<dbReference type="PANTHER" id="PTHR13194">
    <property type="entry name" value="COMPLEX I INTERMEDIATE-ASSOCIATED PROTEIN 30"/>
    <property type="match status" value="1"/>
</dbReference>
<evidence type="ECO:0000313" key="3">
    <source>
        <dbReference type="EMBL" id="OUS17523.1"/>
    </source>
</evidence>
<dbReference type="SUPFAM" id="SSF49785">
    <property type="entry name" value="Galactose-binding domain-like"/>
    <property type="match status" value="1"/>
</dbReference>
<feature type="domain" description="NADH:ubiquinone oxidoreductase intermediate-associated protein 30" evidence="2">
    <location>
        <begin position="8"/>
        <end position="157"/>
    </location>
</feature>
<name>A0A1Z8B4N8_9FLAO</name>
<evidence type="ECO:0000256" key="1">
    <source>
        <dbReference type="ARBA" id="ARBA00007884"/>
    </source>
</evidence>
<gene>
    <name evidence="3" type="ORF">A9Q93_04920</name>
</gene>
<comment type="caution">
    <text evidence="3">The sequence shown here is derived from an EMBL/GenBank/DDBJ whole genome shotgun (WGS) entry which is preliminary data.</text>
</comment>
<sequence length="163" mass="18121">MDTTIVLFDFNANANLENWSTVNDTVMGGVSSSSLIIDEDGHANFSGEVSLENNGGFASIRYVCPDQKLGDATKAVLKIKGDGNEYQLRFKESTSDGHSYIIPFATSGEWETVELELDEMTASFRGSQLNMDNFHHMFIDELSLFIGNKEASFKLLIDKIYVE</sequence>
<dbReference type="PANTHER" id="PTHR13194:SF19">
    <property type="entry name" value="NAD(P)-BINDING ROSSMANN-FOLD SUPERFAMILY PROTEIN"/>
    <property type="match status" value="1"/>
</dbReference>
<dbReference type="InterPro" id="IPR013857">
    <property type="entry name" value="NADH-UbQ_OxRdtase-assoc_prot30"/>
</dbReference>
<organism evidence="3 4">
    <name type="scientific">Nonlabens dokdonensis</name>
    <dbReference type="NCBI Taxonomy" id="328515"/>
    <lineage>
        <taxon>Bacteria</taxon>
        <taxon>Pseudomonadati</taxon>
        <taxon>Bacteroidota</taxon>
        <taxon>Flavobacteriia</taxon>
        <taxon>Flavobacteriales</taxon>
        <taxon>Flavobacteriaceae</taxon>
        <taxon>Nonlabens</taxon>
    </lineage>
</organism>
<dbReference type="Pfam" id="PF08547">
    <property type="entry name" value="CIA30"/>
    <property type="match status" value="1"/>
</dbReference>
<dbReference type="InterPro" id="IPR008979">
    <property type="entry name" value="Galactose-bd-like_sf"/>
</dbReference>